<dbReference type="AlphaFoldDB" id="W8F2X5"/>
<accession>W8F2X5</accession>
<gene>
    <name evidence="1" type="ORF">Hsw_0555</name>
</gene>
<dbReference type="HOGENOM" id="CLU_2843924_0_0_10"/>
<dbReference type="STRING" id="1227739.Hsw_0555"/>
<dbReference type="KEGG" id="hsw:Hsw_0555"/>
<name>W8F2X5_9BACT</name>
<evidence type="ECO:0000313" key="2">
    <source>
        <dbReference type="Proteomes" id="UP000019423"/>
    </source>
</evidence>
<organism evidence="1 2">
    <name type="scientific">Hymenobacter swuensis DY53</name>
    <dbReference type="NCBI Taxonomy" id="1227739"/>
    <lineage>
        <taxon>Bacteria</taxon>
        <taxon>Pseudomonadati</taxon>
        <taxon>Bacteroidota</taxon>
        <taxon>Cytophagia</taxon>
        <taxon>Cytophagales</taxon>
        <taxon>Hymenobacteraceae</taxon>
        <taxon>Hymenobacter</taxon>
    </lineage>
</organism>
<reference evidence="1 2" key="1">
    <citation type="submission" date="2014-01" db="EMBL/GenBank/DDBJ databases">
        <title>Complete genome sequence of ionizing-radiation resistance bacterium Hymenobacter swuensis DY53.</title>
        <authorList>
            <person name="Jung J.-H."/>
            <person name="Jeong S.-W."/>
            <person name="Joe M.-H."/>
            <person name="Cho y.-j."/>
            <person name="Kim M.-K."/>
            <person name="Lim S.-Y."/>
        </authorList>
    </citation>
    <scope>NUCLEOTIDE SEQUENCE [LARGE SCALE GENOMIC DNA]</scope>
    <source>
        <strain evidence="1 2">DY53</strain>
    </source>
</reference>
<dbReference type="Proteomes" id="UP000019423">
    <property type="component" value="Chromosome"/>
</dbReference>
<evidence type="ECO:0000313" key="1">
    <source>
        <dbReference type="EMBL" id="AHJ96150.1"/>
    </source>
</evidence>
<dbReference type="EMBL" id="CP007145">
    <property type="protein sequence ID" value="AHJ96150.1"/>
    <property type="molecule type" value="Genomic_DNA"/>
</dbReference>
<sequence length="65" mass="7627">MKEGKEGWPNYLKSSKNSKLNLVIFDFEDVDKCKSIDSLITHKKYRIITVNEADLIKNNWQVVIK</sequence>
<keyword evidence="2" id="KW-1185">Reference proteome</keyword>
<protein>
    <submittedName>
        <fullName evidence="1">Uncharacterized protein</fullName>
    </submittedName>
</protein>
<proteinExistence type="predicted"/>